<evidence type="ECO:0000256" key="2">
    <source>
        <dbReference type="PIRSR" id="PIRSR613078-2"/>
    </source>
</evidence>
<dbReference type="InterPro" id="IPR013078">
    <property type="entry name" value="His_Pase_superF_clade-1"/>
</dbReference>
<evidence type="ECO:0000313" key="4">
    <source>
        <dbReference type="Proteomes" id="UP000321832"/>
    </source>
</evidence>
<dbReference type="GO" id="GO:0016791">
    <property type="term" value="F:phosphatase activity"/>
    <property type="evidence" value="ECO:0007669"/>
    <property type="project" value="TreeGrafter"/>
</dbReference>
<reference evidence="3 4" key="1">
    <citation type="submission" date="2019-08" db="EMBL/GenBank/DDBJ databases">
        <authorList>
            <person name="Khan S.A."/>
            <person name="Jeon C.O."/>
            <person name="Jeong S.E."/>
        </authorList>
    </citation>
    <scope>NUCLEOTIDE SEQUENCE [LARGE SCALE GENOMIC DNA]</scope>
    <source>
        <strain evidence="4">IMCC1728</strain>
    </source>
</reference>
<sequence length="230" mass="25106">MGGAPEGQITRIVAIRHGETAWNVDTRIQGQLDVPLNDKGLWQARRPAAALADEGVGVVYASDLQRAWQTAQPLAERLGLVPRPEPRLRERAFGVFEGLTWAEIERDHPEASERWRRRDPDFGPEGGETLAAFYQRCVSAITALAQRHPGEVVAMVAHGGVLDCLYRAATRAELRAPRTGLLANAGINRVLYTPQGLTMVGWADTGHLDAEVHDEFSDALARRATDGSAS</sequence>
<feature type="binding site" evidence="2">
    <location>
        <position position="66"/>
    </location>
    <ligand>
        <name>substrate</name>
    </ligand>
</feature>
<dbReference type="InterPro" id="IPR050275">
    <property type="entry name" value="PGM_Phosphatase"/>
</dbReference>
<name>A0A5C6U5Z2_9BURK</name>
<proteinExistence type="predicted"/>
<feature type="binding site" evidence="2">
    <location>
        <begin position="117"/>
        <end position="118"/>
    </location>
    <ligand>
        <name>substrate</name>
    </ligand>
</feature>
<comment type="caution">
    <text evidence="3">The sequence shown here is derived from an EMBL/GenBank/DDBJ whole genome shotgun (WGS) entry which is preliminary data.</text>
</comment>
<accession>A0A5C6U5Z2</accession>
<dbReference type="EMBL" id="VOPW01000001">
    <property type="protein sequence ID" value="TXC67561.1"/>
    <property type="molecule type" value="Genomic_DNA"/>
</dbReference>
<evidence type="ECO:0000313" key="3">
    <source>
        <dbReference type="EMBL" id="TXC67561.1"/>
    </source>
</evidence>
<evidence type="ECO:0000256" key="1">
    <source>
        <dbReference type="PIRSR" id="PIRSR613078-1"/>
    </source>
</evidence>
<protein>
    <submittedName>
        <fullName evidence="3">Histidine phosphatase family protein</fullName>
    </submittedName>
</protein>
<dbReference type="InterPro" id="IPR029033">
    <property type="entry name" value="His_PPase_superfam"/>
</dbReference>
<dbReference type="SUPFAM" id="SSF53254">
    <property type="entry name" value="Phosphoglycerate mutase-like"/>
    <property type="match status" value="1"/>
</dbReference>
<dbReference type="Proteomes" id="UP000321832">
    <property type="component" value="Unassembled WGS sequence"/>
</dbReference>
<dbReference type="PANTHER" id="PTHR48100">
    <property type="entry name" value="BROAD-SPECIFICITY PHOSPHATASE YOR283W-RELATED"/>
    <property type="match status" value="1"/>
</dbReference>
<feature type="active site" description="Tele-phosphohistidine intermediate" evidence="1">
    <location>
        <position position="17"/>
    </location>
</feature>
<feature type="binding site" evidence="2">
    <location>
        <begin position="16"/>
        <end position="23"/>
    </location>
    <ligand>
        <name>substrate</name>
    </ligand>
</feature>
<organism evidence="3 4">
    <name type="scientific">Piscinibacter aquaticus</name>
    <dbReference type="NCBI Taxonomy" id="392597"/>
    <lineage>
        <taxon>Bacteria</taxon>
        <taxon>Pseudomonadati</taxon>
        <taxon>Pseudomonadota</taxon>
        <taxon>Betaproteobacteria</taxon>
        <taxon>Burkholderiales</taxon>
        <taxon>Sphaerotilaceae</taxon>
        <taxon>Piscinibacter</taxon>
    </lineage>
</organism>
<dbReference type="CDD" id="cd07067">
    <property type="entry name" value="HP_PGM_like"/>
    <property type="match status" value="1"/>
</dbReference>
<dbReference type="Pfam" id="PF00300">
    <property type="entry name" value="His_Phos_1"/>
    <property type="match status" value="1"/>
</dbReference>
<feature type="active site" description="Proton donor/acceptor" evidence="1">
    <location>
        <position position="90"/>
    </location>
</feature>
<gene>
    <name evidence="3" type="ORF">FSC37_17820</name>
</gene>
<dbReference type="GO" id="GO:0005737">
    <property type="term" value="C:cytoplasm"/>
    <property type="evidence" value="ECO:0007669"/>
    <property type="project" value="TreeGrafter"/>
</dbReference>
<dbReference type="AlphaFoldDB" id="A0A5C6U5Z2"/>
<dbReference type="Gene3D" id="3.40.50.1240">
    <property type="entry name" value="Phosphoglycerate mutase-like"/>
    <property type="match status" value="1"/>
</dbReference>
<dbReference type="SMART" id="SM00855">
    <property type="entry name" value="PGAM"/>
    <property type="match status" value="1"/>
</dbReference>
<keyword evidence="4" id="KW-1185">Reference proteome</keyword>
<dbReference type="PANTHER" id="PTHR48100:SF1">
    <property type="entry name" value="HISTIDINE PHOSPHATASE FAMILY PROTEIN-RELATED"/>
    <property type="match status" value="1"/>
</dbReference>